<name>A0A369ZQZ9_9PAST</name>
<dbReference type="Pfam" id="PF05258">
    <property type="entry name" value="DciA"/>
    <property type="match status" value="1"/>
</dbReference>
<dbReference type="EMBL" id="QEQF01000001">
    <property type="protein sequence ID" value="RDF12018.1"/>
    <property type="molecule type" value="Genomic_DNA"/>
</dbReference>
<organism evidence="1 2">
    <name type="scientific">Haemophilus paraphrohaemolyticus</name>
    <dbReference type="NCBI Taxonomy" id="736"/>
    <lineage>
        <taxon>Bacteria</taxon>
        <taxon>Pseudomonadati</taxon>
        <taxon>Pseudomonadota</taxon>
        <taxon>Gammaproteobacteria</taxon>
        <taxon>Pasteurellales</taxon>
        <taxon>Pasteurellaceae</taxon>
        <taxon>Haemophilus</taxon>
    </lineage>
</organism>
<evidence type="ECO:0000313" key="2">
    <source>
        <dbReference type="Proteomes" id="UP000253945"/>
    </source>
</evidence>
<protein>
    <submittedName>
        <fullName evidence="1">DUF721 domain-containing protein</fullName>
    </submittedName>
</protein>
<comment type="caution">
    <text evidence="1">The sequence shown here is derived from an EMBL/GenBank/DDBJ whole genome shotgun (WGS) entry which is preliminary data.</text>
</comment>
<keyword evidence="2" id="KW-1185">Reference proteome</keyword>
<proteinExistence type="predicted"/>
<reference evidence="1 2" key="1">
    <citation type="submission" date="2018-05" db="EMBL/GenBank/DDBJ databases">
        <title>Draft Genome Sequences for a Diverse set of 7 Haemophilus Species.</title>
        <authorList>
            <person name="Nichols M."/>
            <person name="Topaz N."/>
            <person name="Wang X."/>
            <person name="Wang X."/>
            <person name="Boxrud D."/>
        </authorList>
    </citation>
    <scope>NUCLEOTIDE SEQUENCE [LARGE SCALE GENOMIC DNA]</scope>
    <source>
        <strain evidence="1 2">C2014016342</strain>
    </source>
</reference>
<accession>A0A369ZQZ9</accession>
<evidence type="ECO:0000313" key="1">
    <source>
        <dbReference type="EMBL" id="RDF12018.1"/>
    </source>
</evidence>
<dbReference type="InterPro" id="IPR007922">
    <property type="entry name" value="DciA-like"/>
</dbReference>
<sequence length="102" mass="11761">MKNYAIKNITEILENSSLIKIVQRANQLNELNEKIQSLLPAQFRKLYRIVNLVENQLIIEVPNATISQGLQMQQTQLLPIIQKVSPQIDECVFKINPDFKLS</sequence>
<dbReference type="RefSeq" id="WP_039851299.1">
    <property type="nucleotide sequence ID" value="NZ_MUXX01000002.1"/>
</dbReference>
<dbReference type="Proteomes" id="UP000253945">
    <property type="component" value="Unassembled WGS sequence"/>
</dbReference>
<dbReference type="STRING" id="736.B0184_01200"/>
<gene>
    <name evidence="1" type="ORF">DPV92_02285</name>
</gene>
<dbReference type="AlphaFoldDB" id="A0A369ZQZ9"/>